<dbReference type="InterPro" id="IPR033985">
    <property type="entry name" value="SusD-like_N"/>
</dbReference>
<dbReference type="Gene3D" id="1.25.40.390">
    <property type="match status" value="1"/>
</dbReference>
<evidence type="ECO:0000313" key="9">
    <source>
        <dbReference type="Proteomes" id="UP001589585"/>
    </source>
</evidence>
<evidence type="ECO:0000256" key="2">
    <source>
        <dbReference type="ARBA" id="ARBA00006275"/>
    </source>
</evidence>
<keyword evidence="4" id="KW-0472">Membrane</keyword>
<feature type="domain" description="RagB/SusD" evidence="6">
    <location>
        <begin position="340"/>
        <end position="502"/>
    </location>
</feature>
<evidence type="ECO:0000313" key="8">
    <source>
        <dbReference type="EMBL" id="MFB9056886.1"/>
    </source>
</evidence>
<evidence type="ECO:0000256" key="3">
    <source>
        <dbReference type="ARBA" id="ARBA00022729"/>
    </source>
</evidence>
<keyword evidence="9" id="KW-1185">Reference proteome</keyword>
<dbReference type="Pfam" id="PF14322">
    <property type="entry name" value="SusD-like_3"/>
    <property type="match status" value="1"/>
</dbReference>
<gene>
    <name evidence="8" type="ORF">ACFFU9_09045</name>
</gene>
<accession>A0ABV5FBS2</accession>
<evidence type="ECO:0000259" key="6">
    <source>
        <dbReference type="Pfam" id="PF07980"/>
    </source>
</evidence>
<sequence length="512" mass="58994">MKHTYKISIIMIFLMFFATLGCSDFLEEDLRDKVTIDNFFNSDAEAVLAVNGLYRVIHSLELYRTSNNGLDDMYMFGADLVGANRAENLEVHNYTFNESSTDPYGTWKKLYELARNAALFLENIDGNEKLSLEMRNQAVGEILFFRALAYYHLTNIWGDVPYFRTLPTIVELSSLPRTDKVIIRKDLKKDLEKAIGLLPSSYSGSDLGRVTKWAAATLKTKLHLFDKEWKAARDEAAMIINNSPHRLLDNYADVFDQSDPFNQYNDEHIFVIDYSGSDAVEDELRQNRTDFFNPRLRDEPKDPSQKAALIAALKTNNDNMTGYGKAIPLPEFADRTNWQVGDLRYDASITTNYEGIELNFPYFRKLWNLDQEYSRRANHPDNVVVFRLADVYLMAAEAENELNGPGDAYQYINKVRERAFEPDQPLSGMTQETFREQIRDERKFELSGESHRRMDLIRWGILVETVRNVVHRPFNNPGNNIQAKHVLYPIPAEEILLNPALLEGDPSNNGYR</sequence>
<evidence type="ECO:0000256" key="5">
    <source>
        <dbReference type="ARBA" id="ARBA00023237"/>
    </source>
</evidence>
<reference evidence="8 9" key="1">
    <citation type="submission" date="2024-09" db="EMBL/GenBank/DDBJ databases">
        <authorList>
            <person name="Sun Q."/>
            <person name="Mori K."/>
        </authorList>
    </citation>
    <scope>NUCLEOTIDE SEQUENCE [LARGE SCALE GENOMIC DNA]</scope>
    <source>
        <strain evidence="8 9">CECT 8622</strain>
    </source>
</reference>
<evidence type="ECO:0000259" key="7">
    <source>
        <dbReference type="Pfam" id="PF14322"/>
    </source>
</evidence>
<dbReference type="PROSITE" id="PS51257">
    <property type="entry name" value="PROKAR_LIPOPROTEIN"/>
    <property type="match status" value="1"/>
</dbReference>
<dbReference type="EMBL" id="JBHMFC010000034">
    <property type="protein sequence ID" value="MFB9056886.1"/>
    <property type="molecule type" value="Genomic_DNA"/>
</dbReference>
<dbReference type="CDD" id="cd08977">
    <property type="entry name" value="SusD"/>
    <property type="match status" value="1"/>
</dbReference>
<comment type="subcellular location">
    <subcellularLocation>
        <location evidence="1">Cell outer membrane</location>
    </subcellularLocation>
</comment>
<evidence type="ECO:0000256" key="4">
    <source>
        <dbReference type="ARBA" id="ARBA00023136"/>
    </source>
</evidence>
<dbReference type="RefSeq" id="WP_379861095.1">
    <property type="nucleotide sequence ID" value="NZ_JBHMFC010000034.1"/>
</dbReference>
<evidence type="ECO:0000256" key="1">
    <source>
        <dbReference type="ARBA" id="ARBA00004442"/>
    </source>
</evidence>
<comment type="caution">
    <text evidence="8">The sequence shown here is derived from an EMBL/GenBank/DDBJ whole genome shotgun (WGS) entry which is preliminary data.</text>
</comment>
<proteinExistence type="inferred from homology"/>
<name>A0ABV5FBS2_9FLAO</name>
<comment type="similarity">
    <text evidence="2">Belongs to the SusD family.</text>
</comment>
<dbReference type="InterPro" id="IPR012944">
    <property type="entry name" value="SusD_RagB_dom"/>
</dbReference>
<organism evidence="8 9">
    <name type="scientific">Mariniflexile ostreae</name>
    <dbReference type="NCBI Taxonomy" id="1520892"/>
    <lineage>
        <taxon>Bacteria</taxon>
        <taxon>Pseudomonadati</taxon>
        <taxon>Bacteroidota</taxon>
        <taxon>Flavobacteriia</taxon>
        <taxon>Flavobacteriales</taxon>
        <taxon>Flavobacteriaceae</taxon>
        <taxon>Mariniflexile</taxon>
    </lineage>
</organism>
<feature type="domain" description="SusD-like N-terminal" evidence="7">
    <location>
        <begin position="98"/>
        <end position="222"/>
    </location>
</feature>
<dbReference type="InterPro" id="IPR011990">
    <property type="entry name" value="TPR-like_helical_dom_sf"/>
</dbReference>
<protein>
    <submittedName>
        <fullName evidence="8">RagB/SusD family nutrient uptake outer membrane protein</fullName>
    </submittedName>
</protein>
<dbReference type="SUPFAM" id="SSF48452">
    <property type="entry name" value="TPR-like"/>
    <property type="match status" value="1"/>
</dbReference>
<keyword evidence="3" id="KW-0732">Signal</keyword>
<dbReference type="Proteomes" id="UP001589585">
    <property type="component" value="Unassembled WGS sequence"/>
</dbReference>
<dbReference type="Pfam" id="PF07980">
    <property type="entry name" value="SusD_RagB"/>
    <property type="match status" value="1"/>
</dbReference>
<keyword evidence="5" id="KW-0998">Cell outer membrane</keyword>